<evidence type="ECO:0000313" key="3">
    <source>
        <dbReference type="EMBL" id="RCG16313.1"/>
    </source>
</evidence>
<accession>A0A367EED6</accession>
<dbReference type="AlphaFoldDB" id="A0A367EED6"/>
<feature type="compositionally biased region" description="Low complexity" evidence="1">
    <location>
        <begin position="85"/>
        <end position="105"/>
    </location>
</feature>
<organism evidence="3 4">
    <name type="scientific">Streptomyces diacarni</name>
    <dbReference type="NCBI Taxonomy" id="2800381"/>
    <lineage>
        <taxon>Bacteria</taxon>
        <taxon>Bacillati</taxon>
        <taxon>Actinomycetota</taxon>
        <taxon>Actinomycetes</taxon>
        <taxon>Kitasatosporales</taxon>
        <taxon>Streptomycetaceae</taxon>
        <taxon>Streptomyces</taxon>
    </lineage>
</organism>
<protein>
    <submittedName>
        <fullName evidence="3">Uncharacterized protein</fullName>
    </submittedName>
</protein>
<dbReference type="EMBL" id="QOIN01000061">
    <property type="protein sequence ID" value="RCG16313.1"/>
    <property type="molecule type" value="Genomic_DNA"/>
</dbReference>
<keyword evidence="4" id="KW-1185">Reference proteome</keyword>
<keyword evidence="2" id="KW-0812">Transmembrane</keyword>
<sequence length="111" mass="11278">MPRPNPAQLLYGSATVICSTLAMLLLSQARSVVWTAVIAVTALALGLLVALTAPSAHAKLRRRAAVGRMTTPSPAQPARHGRPDTVTAPHTTAAPAAPAASAAPAVMGARR</sequence>
<dbReference type="Proteomes" id="UP000252914">
    <property type="component" value="Unassembled WGS sequence"/>
</dbReference>
<evidence type="ECO:0000256" key="1">
    <source>
        <dbReference type="SAM" id="MobiDB-lite"/>
    </source>
</evidence>
<gene>
    <name evidence="3" type="ORF">DTL70_29310</name>
</gene>
<proteinExistence type="predicted"/>
<name>A0A367EED6_9ACTN</name>
<evidence type="ECO:0000313" key="4">
    <source>
        <dbReference type="Proteomes" id="UP000252914"/>
    </source>
</evidence>
<dbReference type="RefSeq" id="WP_114025017.1">
    <property type="nucleotide sequence ID" value="NZ_JBEYTF010000006.1"/>
</dbReference>
<evidence type="ECO:0000256" key="2">
    <source>
        <dbReference type="SAM" id="Phobius"/>
    </source>
</evidence>
<comment type="caution">
    <text evidence="3">The sequence shown here is derived from an EMBL/GenBank/DDBJ whole genome shotgun (WGS) entry which is preliminary data.</text>
</comment>
<feature type="transmembrane region" description="Helical" evidence="2">
    <location>
        <begin position="32"/>
        <end position="53"/>
    </location>
</feature>
<reference evidence="3 4" key="1">
    <citation type="submission" date="2018-06" db="EMBL/GenBank/DDBJ databases">
        <title>Streptomyces reniochalinae sp. nov. and Streptomyces diacarnus sp. nov. from marine sponges.</title>
        <authorList>
            <person name="Li L."/>
        </authorList>
    </citation>
    <scope>NUCLEOTIDE SEQUENCE [LARGE SCALE GENOMIC DNA]</scope>
    <source>
        <strain evidence="3 4">LHW51701</strain>
    </source>
</reference>
<feature type="transmembrane region" description="Helical" evidence="2">
    <location>
        <begin position="9"/>
        <end position="26"/>
    </location>
</feature>
<keyword evidence="2" id="KW-0472">Membrane</keyword>
<keyword evidence="2" id="KW-1133">Transmembrane helix</keyword>
<feature type="region of interest" description="Disordered" evidence="1">
    <location>
        <begin position="63"/>
        <end position="111"/>
    </location>
</feature>